<evidence type="ECO:0000313" key="2">
    <source>
        <dbReference type="EMBL" id="QSQ25685.1"/>
    </source>
</evidence>
<sequence length="604" mass="67660">MGRKGSPGKPDPATEDFDKGLERVRQHPLFGCLLRGRVYRDEQLLGPRVPHDGWAMVSANGTIRVHSKRRGSPEEWAYVLAHCVLHLGLGHFRDVDDAEAWQAACCCFIARFLRDLKFGRPPEGMLIDLETLGAQDEERLYTAFRLRGIPPQLHGAGAAGEGCADMLASHLSEPTARAKERQEWQRLFAGGLLDAVDSAVEVAAGIDSPARSSHPRTRAARARSWFMAHFPLLGSLAAAFELIEDPLLCQRLHISVAAVDAEAQELYINPHANLDEAELRFVLAHELLHVGLRHQARRLGREPFLWNIACDYVVNGWLVEMGVGELPSIGVLHDPELKGMSAEEVYDVIVTDLRRYRKMATLRGVGLGDMLGEEREWWRTGEGVSLDSFYRRCLAQGLEYHCSSGRGLLPAGLVEEIRALEQPPIDWDVELARWFDAHFSPLEQRRSWLRMSRRQSSAPDIPRPRWMPAERMEDGRTFGVVLDTSGSMDRKLLAKALGAIASYALARDVPRVRVVFCDAVAYDEGYLAPEDIAGRVRVRGRGGTLLQPGIDLLERAHDFPKDGPLLIITDGYCDRLLVKREHAFLLPMERHLPFAPKGKVFRLS</sequence>
<evidence type="ECO:0000313" key="3">
    <source>
        <dbReference type="Proteomes" id="UP000662747"/>
    </source>
</evidence>
<evidence type="ECO:0000259" key="1">
    <source>
        <dbReference type="Pfam" id="PF13203"/>
    </source>
</evidence>
<dbReference type="Pfam" id="PF13203">
    <property type="entry name" value="DUF2201_N"/>
    <property type="match status" value="1"/>
</dbReference>
<name>A0ABX7P5C3_9BACT</name>
<proteinExistence type="predicted"/>
<organism evidence="2 3">
    <name type="scientific">Pyxidicoccus parkwayensis</name>
    <dbReference type="NCBI Taxonomy" id="2813578"/>
    <lineage>
        <taxon>Bacteria</taxon>
        <taxon>Pseudomonadati</taxon>
        <taxon>Myxococcota</taxon>
        <taxon>Myxococcia</taxon>
        <taxon>Myxococcales</taxon>
        <taxon>Cystobacterineae</taxon>
        <taxon>Myxococcaceae</taxon>
        <taxon>Pyxidicoccus</taxon>
    </lineage>
</organism>
<dbReference type="EMBL" id="CP071090">
    <property type="protein sequence ID" value="QSQ25685.1"/>
    <property type="molecule type" value="Genomic_DNA"/>
</dbReference>
<dbReference type="Proteomes" id="UP000662747">
    <property type="component" value="Chromosome"/>
</dbReference>
<reference evidence="2 3" key="1">
    <citation type="submission" date="2021-02" db="EMBL/GenBank/DDBJ databases">
        <title>De Novo genome assembly of isolated myxobacteria.</title>
        <authorList>
            <person name="Stevens D.C."/>
        </authorList>
    </citation>
    <scope>NUCLEOTIDE SEQUENCE [LARGE SCALE GENOMIC DNA]</scope>
    <source>
        <strain evidence="3">SCPEA02</strain>
    </source>
</reference>
<keyword evidence="3" id="KW-1185">Reference proteome</keyword>
<accession>A0ABX7P5C3</accession>
<gene>
    <name evidence="2" type="ORF">JY651_12445</name>
</gene>
<feature type="domain" description="Putative metallopeptidase" evidence="1">
    <location>
        <begin position="217"/>
        <end position="468"/>
    </location>
</feature>
<dbReference type="InterPro" id="IPR025154">
    <property type="entry name" value="Put_metallopeptidase_dom"/>
</dbReference>
<dbReference type="PANTHER" id="PTHR38730:SF1">
    <property type="entry name" value="SLL7028 PROTEIN"/>
    <property type="match status" value="1"/>
</dbReference>
<dbReference type="RefSeq" id="WP_206727238.1">
    <property type="nucleotide sequence ID" value="NZ_CP071090.1"/>
</dbReference>
<dbReference type="PANTHER" id="PTHR38730">
    <property type="entry name" value="SLL7028 PROTEIN"/>
    <property type="match status" value="1"/>
</dbReference>
<protein>
    <recommendedName>
        <fullName evidence="1">Putative metallopeptidase domain-containing protein</fullName>
    </recommendedName>
</protein>